<dbReference type="Pfam" id="PF00271">
    <property type="entry name" value="Helicase_C"/>
    <property type="match status" value="1"/>
</dbReference>
<accession>A0ABZ0K363</accession>
<evidence type="ECO:0000313" key="13">
    <source>
        <dbReference type="Proteomes" id="UP001529491"/>
    </source>
</evidence>
<keyword evidence="1 7" id="KW-0547">Nucleotide-binding</keyword>
<dbReference type="PROSITE" id="PS51195">
    <property type="entry name" value="Q_MOTIF"/>
    <property type="match status" value="1"/>
</dbReference>
<dbReference type="CDD" id="cd18787">
    <property type="entry name" value="SF2_C_DEAD"/>
    <property type="match status" value="1"/>
</dbReference>
<dbReference type="Gene3D" id="3.40.50.300">
    <property type="entry name" value="P-loop containing nucleotide triphosphate hydrolases"/>
    <property type="match status" value="2"/>
</dbReference>
<dbReference type="PANTHER" id="PTHR47959:SF13">
    <property type="entry name" value="ATP-DEPENDENT RNA HELICASE RHLE"/>
    <property type="match status" value="1"/>
</dbReference>
<dbReference type="InterPro" id="IPR014014">
    <property type="entry name" value="RNA_helicase_DEAD_Q_motif"/>
</dbReference>
<sequence>MKAALTSVDKAVNNPSFADLGLIPELLATLETLDYQSPTAIQQSTIPAVIAGNDVLGGAITGSGKTAAFALPIIQLLATSSKQGKQANSVTSLILVPTRELAQQVADSFMRYAQNIKPNLKVLAVYGGVSTNTQMQSLRGGTDILVATPGRLLDLISSNALKLDKVSTLVLDEADRMLSLGFTDELNALLEKMPAKKQTLMFSATFPEEVSLLTQSLLNNPVEVQLQSKEEKTLVQRVMTVNRNRKTPLLVQLIKDNDWQQILIFASAKYTCNRLAQKLDNAGITAEIFHSDKGQGARTRVLDGFKRGEIRVLIATDIAARGIDIEKLPIVINYELPRSPADYMHRIGRSGRAGEAGLALSLISHDEYQHFKVIEKKNKLRLEREQYAGFEADKEAPEDCPSRDLKPLPKPAGTGKKHRNKLPKANKELWSKGK</sequence>
<dbReference type="PROSITE" id="PS51192">
    <property type="entry name" value="HELICASE_ATP_BIND_1"/>
    <property type="match status" value="1"/>
</dbReference>
<feature type="short sequence motif" description="Q motif" evidence="6">
    <location>
        <begin position="15"/>
        <end position="43"/>
    </location>
</feature>
<feature type="compositionally biased region" description="Basic and acidic residues" evidence="8">
    <location>
        <begin position="391"/>
        <end position="407"/>
    </location>
</feature>
<evidence type="ECO:0000259" key="9">
    <source>
        <dbReference type="PROSITE" id="PS51192"/>
    </source>
</evidence>
<dbReference type="SMART" id="SM00487">
    <property type="entry name" value="DEXDc"/>
    <property type="match status" value="1"/>
</dbReference>
<evidence type="ECO:0000313" key="12">
    <source>
        <dbReference type="EMBL" id="WOT06975.1"/>
    </source>
</evidence>
<feature type="compositionally biased region" description="Basic residues" evidence="8">
    <location>
        <begin position="415"/>
        <end position="424"/>
    </location>
</feature>
<evidence type="ECO:0000256" key="6">
    <source>
        <dbReference type="PROSITE-ProRule" id="PRU00552"/>
    </source>
</evidence>
<evidence type="ECO:0000259" key="11">
    <source>
        <dbReference type="PROSITE" id="PS51195"/>
    </source>
</evidence>
<evidence type="ECO:0000259" key="10">
    <source>
        <dbReference type="PROSITE" id="PS51194"/>
    </source>
</evidence>
<comment type="similarity">
    <text evidence="5 7">Belongs to the DEAD box helicase family.</text>
</comment>
<keyword evidence="4 7" id="KW-0067">ATP-binding</keyword>
<dbReference type="RefSeq" id="WP_310472937.1">
    <property type="nucleotide sequence ID" value="NZ_CP136522.1"/>
</dbReference>
<evidence type="ECO:0000256" key="3">
    <source>
        <dbReference type="ARBA" id="ARBA00022806"/>
    </source>
</evidence>
<dbReference type="GO" id="GO:0004386">
    <property type="term" value="F:helicase activity"/>
    <property type="evidence" value="ECO:0007669"/>
    <property type="project" value="UniProtKB-KW"/>
</dbReference>
<gene>
    <name evidence="12" type="ORF">RGE70_06305</name>
</gene>
<keyword evidence="3 7" id="KW-0347">Helicase</keyword>
<organism evidence="12 13">
    <name type="scientific">Shewanella youngdeokensis</name>
    <dbReference type="NCBI Taxonomy" id="2999068"/>
    <lineage>
        <taxon>Bacteria</taxon>
        <taxon>Pseudomonadati</taxon>
        <taxon>Pseudomonadota</taxon>
        <taxon>Gammaproteobacteria</taxon>
        <taxon>Alteromonadales</taxon>
        <taxon>Shewanellaceae</taxon>
        <taxon>Shewanella</taxon>
    </lineage>
</organism>
<name>A0ABZ0K363_9GAMM</name>
<dbReference type="SMART" id="SM00490">
    <property type="entry name" value="HELICc"/>
    <property type="match status" value="1"/>
</dbReference>
<feature type="domain" description="Helicase ATP-binding" evidence="9">
    <location>
        <begin position="46"/>
        <end position="224"/>
    </location>
</feature>
<reference evidence="12 13" key="1">
    <citation type="submission" date="2023-10" db="EMBL/GenBank/DDBJ databases">
        <title>Complete genome sequence of Shewanella sp. DAU334.</title>
        <authorList>
            <person name="Lee Y.-S."/>
            <person name="Jeong H.-R."/>
            <person name="Hwang E.-J."/>
            <person name="Choi Y.-L."/>
            <person name="Kim G.-D."/>
        </authorList>
    </citation>
    <scope>NUCLEOTIDE SEQUENCE [LARGE SCALE GENOMIC DNA]</scope>
    <source>
        <strain evidence="12 13">DAU334</strain>
    </source>
</reference>
<dbReference type="PANTHER" id="PTHR47959">
    <property type="entry name" value="ATP-DEPENDENT RNA HELICASE RHLE-RELATED"/>
    <property type="match status" value="1"/>
</dbReference>
<dbReference type="InterPro" id="IPR000629">
    <property type="entry name" value="RNA-helicase_DEAD-box_CS"/>
</dbReference>
<evidence type="ECO:0000256" key="1">
    <source>
        <dbReference type="ARBA" id="ARBA00022741"/>
    </source>
</evidence>
<dbReference type="InterPro" id="IPR027417">
    <property type="entry name" value="P-loop_NTPase"/>
</dbReference>
<dbReference type="CDD" id="cd00268">
    <property type="entry name" value="DEADc"/>
    <property type="match status" value="1"/>
</dbReference>
<evidence type="ECO:0000256" key="8">
    <source>
        <dbReference type="SAM" id="MobiDB-lite"/>
    </source>
</evidence>
<dbReference type="InterPro" id="IPR044742">
    <property type="entry name" value="DEAD/DEAH_RhlB"/>
</dbReference>
<dbReference type="InterPro" id="IPR050079">
    <property type="entry name" value="DEAD_box_RNA_helicase"/>
</dbReference>
<dbReference type="InterPro" id="IPR014001">
    <property type="entry name" value="Helicase_ATP-bd"/>
</dbReference>
<dbReference type="PROSITE" id="PS51194">
    <property type="entry name" value="HELICASE_CTER"/>
    <property type="match status" value="1"/>
</dbReference>
<evidence type="ECO:0000256" key="7">
    <source>
        <dbReference type="RuleBase" id="RU000492"/>
    </source>
</evidence>
<dbReference type="EMBL" id="CP136522">
    <property type="protein sequence ID" value="WOT06975.1"/>
    <property type="molecule type" value="Genomic_DNA"/>
</dbReference>
<feature type="compositionally biased region" description="Basic and acidic residues" evidence="8">
    <location>
        <begin position="425"/>
        <end position="434"/>
    </location>
</feature>
<dbReference type="Proteomes" id="UP001529491">
    <property type="component" value="Chromosome"/>
</dbReference>
<feature type="domain" description="DEAD-box RNA helicase Q" evidence="11">
    <location>
        <begin position="15"/>
        <end position="43"/>
    </location>
</feature>
<feature type="region of interest" description="Disordered" evidence="8">
    <location>
        <begin position="391"/>
        <end position="434"/>
    </location>
</feature>
<keyword evidence="2 7" id="KW-0378">Hydrolase</keyword>
<evidence type="ECO:0000256" key="2">
    <source>
        <dbReference type="ARBA" id="ARBA00022801"/>
    </source>
</evidence>
<dbReference type="InterPro" id="IPR001650">
    <property type="entry name" value="Helicase_C-like"/>
</dbReference>
<dbReference type="SUPFAM" id="SSF52540">
    <property type="entry name" value="P-loop containing nucleoside triphosphate hydrolases"/>
    <property type="match status" value="1"/>
</dbReference>
<dbReference type="Pfam" id="PF00270">
    <property type="entry name" value="DEAD"/>
    <property type="match status" value="1"/>
</dbReference>
<dbReference type="PROSITE" id="PS00039">
    <property type="entry name" value="DEAD_ATP_HELICASE"/>
    <property type="match status" value="1"/>
</dbReference>
<evidence type="ECO:0000256" key="5">
    <source>
        <dbReference type="ARBA" id="ARBA00038437"/>
    </source>
</evidence>
<keyword evidence="13" id="KW-1185">Reference proteome</keyword>
<protein>
    <submittedName>
        <fullName evidence="12">DEAD/DEAH box helicase</fullName>
    </submittedName>
</protein>
<evidence type="ECO:0000256" key="4">
    <source>
        <dbReference type="ARBA" id="ARBA00022840"/>
    </source>
</evidence>
<feature type="domain" description="Helicase C-terminal" evidence="10">
    <location>
        <begin position="249"/>
        <end position="395"/>
    </location>
</feature>
<dbReference type="InterPro" id="IPR011545">
    <property type="entry name" value="DEAD/DEAH_box_helicase_dom"/>
</dbReference>
<proteinExistence type="inferred from homology"/>